<organism evidence="4 5">
    <name type="scientific">Pedobacter paludis</name>
    <dbReference type="NCBI Taxonomy" id="2203212"/>
    <lineage>
        <taxon>Bacteria</taxon>
        <taxon>Pseudomonadati</taxon>
        <taxon>Bacteroidota</taxon>
        <taxon>Sphingobacteriia</taxon>
        <taxon>Sphingobacteriales</taxon>
        <taxon>Sphingobacteriaceae</taxon>
        <taxon>Pedobacter</taxon>
    </lineage>
</organism>
<dbReference type="Gene3D" id="3.55.50.30">
    <property type="match status" value="1"/>
</dbReference>
<dbReference type="EMBL" id="QGNY01000001">
    <property type="protein sequence ID" value="PWS33082.1"/>
    <property type="molecule type" value="Genomic_DNA"/>
</dbReference>
<dbReference type="RefSeq" id="WP_109927671.1">
    <property type="nucleotide sequence ID" value="NZ_QGNY01000001.1"/>
</dbReference>
<keyword evidence="1" id="KW-0472">Membrane</keyword>
<dbReference type="Proteomes" id="UP000245391">
    <property type="component" value="Unassembled WGS sequence"/>
</dbReference>
<keyword evidence="1" id="KW-0812">Transmembrane</keyword>
<sequence length="369" mass="40758">MSKEKAEQLLKKFVEGRCTPYEKAIVESWYISFSTEQKVSIEDEDYEGMKAEVFQSALAQKTVTSQKSYRLWPRWVAAAGIVIAISAGLMLMKTRSTPAMVTAFETRHIKAGSSKAVLVLADGTQINLGEALSRTPVLIGKTQVALDESGRLVYQASEKGGVSTDFNTISTPLGGQYEIILPDQTHVWLNASSSLRFPTRFNGDFRTVNLTGEAYFEVAHNAAQPFHVNSNGQLIEVLGTHFNVESYTGGATISTLLEGSVRINNNVLLHPGEQSVNDGLKIITQPAITGEATAWKDGKFKFTNKNIKVIMREIARWYNVEVAYQGDVDGKSFSGSVSRFDQIHKVLNLLESTNTIHFKVEGRRITVMP</sequence>
<comment type="caution">
    <text evidence="4">The sequence shown here is derived from an EMBL/GenBank/DDBJ whole genome shotgun (WGS) entry which is preliminary data.</text>
</comment>
<dbReference type="OrthoDB" id="1099963at2"/>
<accession>A0A317F3B8</accession>
<reference evidence="5" key="1">
    <citation type="submission" date="2018-05" db="EMBL/GenBank/DDBJ databases">
        <title>Pedobacter paludis sp. nov., isolated from wetland soil.</title>
        <authorList>
            <person name="Zhang Y."/>
        </authorList>
    </citation>
    <scope>NUCLEOTIDE SEQUENCE [LARGE SCALE GENOMIC DNA]</scope>
    <source>
        <strain evidence="5">R-8</strain>
    </source>
</reference>
<dbReference type="InterPro" id="IPR006860">
    <property type="entry name" value="FecR"/>
</dbReference>
<evidence type="ECO:0000259" key="2">
    <source>
        <dbReference type="Pfam" id="PF04773"/>
    </source>
</evidence>
<feature type="domain" description="Protein FecR C-terminal" evidence="3">
    <location>
        <begin position="299"/>
        <end position="367"/>
    </location>
</feature>
<dbReference type="PANTHER" id="PTHR30273">
    <property type="entry name" value="PERIPLASMIC SIGNAL SENSOR AND SIGMA FACTOR ACTIVATOR FECR-RELATED"/>
    <property type="match status" value="1"/>
</dbReference>
<evidence type="ECO:0000256" key="1">
    <source>
        <dbReference type="SAM" id="Phobius"/>
    </source>
</evidence>
<feature type="transmembrane region" description="Helical" evidence="1">
    <location>
        <begin position="75"/>
        <end position="92"/>
    </location>
</feature>
<dbReference type="Pfam" id="PF16344">
    <property type="entry name" value="FecR_C"/>
    <property type="match status" value="1"/>
</dbReference>
<evidence type="ECO:0000313" key="4">
    <source>
        <dbReference type="EMBL" id="PWS33082.1"/>
    </source>
</evidence>
<protein>
    <submittedName>
        <fullName evidence="4">Anti-sigma factor</fullName>
    </submittedName>
</protein>
<dbReference type="InterPro" id="IPR012373">
    <property type="entry name" value="Ferrdict_sens_TM"/>
</dbReference>
<evidence type="ECO:0000313" key="5">
    <source>
        <dbReference type="Proteomes" id="UP000245391"/>
    </source>
</evidence>
<gene>
    <name evidence="4" type="ORF">DF947_00095</name>
</gene>
<evidence type="ECO:0000259" key="3">
    <source>
        <dbReference type="Pfam" id="PF16344"/>
    </source>
</evidence>
<dbReference type="Gene3D" id="2.60.120.1440">
    <property type="match status" value="1"/>
</dbReference>
<keyword evidence="5" id="KW-1185">Reference proteome</keyword>
<proteinExistence type="predicted"/>
<feature type="domain" description="FecR protein" evidence="2">
    <location>
        <begin position="168"/>
        <end position="262"/>
    </location>
</feature>
<dbReference type="InterPro" id="IPR032508">
    <property type="entry name" value="FecR_C"/>
</dbReference>
<dbReference type="Pfam" id="PF04773">
    <property type="entry name" value="FecR"/>
    <property type="match status" value="1"/>
</dbReference>
<dbReference type="PANTHER" id="PTHR30273:SF2">
    <property type="entry name" value="PROTEIN FECR"/>
    <property type="match status" value="1"/>
</dbReference>
<keyword evidence="1" id="KW-1133">Transmembrane helix</keyword>
<dbReference type="AlphaFoldDB" id="A0A317F3B8"/>
<dbReference type="GO" id="GO:0016989">
    <property type="term" value="F:sigma factor antagonist activity"/>
    <property type="evidence" value="ECO:0007669"/>
    <property type="project" value="TreeGrafter"/>
</dbReference>
<dbReference type="PIRSF" id="PIRSF018266">
    <property type="entry name" value="FecR"/>
    <property type="match status" value="1"/>
</dbReference>
<name>A0A317F3B8_9SPHI</name>